<dbReference type="GO" id="GO:0016020">
    <property type="term" value="C:membrane"/>
    <property type="evidence" value="ECO:0007669"/>
    <property type="project" value="UniProtKB-SubCell"/>
</dbReference>
<reference evidence="7 8" key="1">
    <citation type="journal article" date="2013" name="Genome Announc.">
        <title>Genome Sequence of Mycoplasma parvum (Formerly Eperythrozoon parvum), a Diminutive Hemoplasma of the Pig.</title>
        <authorList>
            <person name="do Nascimento N.C."/>
            <person name="Dos Santos A.P."/>
            <person name="Chu Y."/>
            <person name="Guimaraes A.M."/>
            <person name="Pagliaro A."/>
            <person name="Messick J.B."/>
        </authorList>
    </citation>
    <scope>NUCLEOTIDE SEQUENCE [LARGE SCALE GENOMIC DNA]</scope>
    <source>
        <strain evidence="7 8">Indiana</strain>
    </source>
</reference>
<dbReference type="RefSeq" id="WP_022770167.1">
    <property type="nucleotide sequence ID" value="NC_022575.1"/>
</dbReference>
<feature type="transmembrane region" description="Helical" evidence="5">
    <location>
        <begin position="52"/>
        <end position="71"/>
    </location>
</feature>
<feature type="transmembrane region" description="Helical" evidence="5">
    <location>
        <begin position="260"/>
        <end position="280"/>
    </location>
</feature>
<evidence type="ECO:0000313" key="8">
    <source>
        <dbReference type="Proteomes" id="UP000017119"/>
    </source>
</evidence>
<evidence type="ECO:0000256" key="1">
    <source>
        <dbReference type="ARBA" id="ARBA00004141"/>
    </source>
</evidence>
<feature type="domain" description="Sodium/calcium exchanger membrane region" evidence="6">
    <location>
        <begin position="225"/>
        <end position="379"/>
    </location>
</feature>
<feature type="domain" description="Sodium/calcium exchanger membrane region" evidence="6">
    <location>
        <begin position="12"/>
        <end position="191"/>
    </location>
</feature>
<dbReference type="InterPro" id="IPR004837">
    <property type="entry name" value="NaCa_Exmemb"/>
</dbReference>
<evidence type="ECO:0000259" key="6">
    <source>
        <dbReference type="Pfam" id="PF01699"/>
    </source>
</evidence>
<evidence type="ECO:0000256" key="3">
    <source>
        <dbReference type="ARBA" id="ARBA00022989"/>
    </source>
</evidence>
<dbReference type="OrthoDB" id="394818at2"/>
<feature type="transmembrane region" description="Helical" evidence="5">
    <location>
        <begin position="292"/>
        <end position="315"/>
    </location>
</feature>
<dbReference type="Pfam" id="PF01699">
    <property type="entry name" value="Na_Ca_ex"/>
    <property type="match status" value="2"/>
</dbReference>
<keyword evidence="2 5" id="KW-0812">Transmembrane</keyword>
<feature type="transmembrane region" description="Helical" evidence="5">
    <location>
        <begin position="95"/>
        <end position="117"/>
    </location>
</feature>
<dbReference type="InterPro" id="IPR044880">
    <property type="entry name" value="NCX_ion-bd_dom_sf"/>
</dbReference>
<feature type="transmembrane region" description="Helical" evidence="5">
    <location>
        <begin position="170"/>
        <end position="190"/>
    </location>
</feature>
<dbReference type="STRING" id="1403316.PRV_02280"/>
<feature type="transmembrane region" description="Helical" evidence="5">
    <location>
        <begin position="327"/>
        <end position="348"/>
    </location>
</feature>
<protein>
    <recommendedName>
        <fullName evidence="6">Sodium/calcium exchanger membrane region domain-containing protein</fullName>
    </recommendedName>
</protein>
<evidence type="ECO:0000256" key="4">
    <source>
        <dbReference type="ARBA" id="ARBA00023136"/>
    </source>
</evidence>
<dbReference type="HOGENOM" id="CLU_717054_0_0_14"/>
<gene>
    <name evidence="7" type="ORF">PRV_02280</name>
</gene>
<dbReference type="EMBL" id="CP006771">
    <property type="protein sequence ID" value="AGX89194.1"/>
    <property type="molecule type" value="Genomic_DNA"/>
</dbReference>
<dbReference type="KEGG" id="mpv:PRV_02280"/>
<dbReference type="AlphaFoldDB" id="U5NG71"/>
<keyword evidence="4 5" id="KW-0472">Membrane</keyword>
<accession>U5NG71</accession>
<evidence type="ECO:0000313" key="7">
    <source>
        <dbReference type="EMBL" id="AGX89194.1"/>
    </source>
</evidence>
<evidence type="ECO:0000256" key="2">
    <source>
        <dbReference type="ARBA" id="ARBA00022692"/>
    </source>
</evidence>
<evidence type="ECO:0000256" key="5">
    <source>
        <dbReference type="SAM" id="Phobius"/>
    </source>
</evidence>
<keyword evidence="8" id="KW-1185">Reference proteome</keyword>
<proteinExistence type="predicted"/>
<dbReference type="GO" id="GO:0055085">
    <property type="term" value="P:transmembrane transport"/>
    <property type="evidence" value="ECO:0007669"/>
    <property type="project" value="InterPro"/>
</dbReference>
<feature type="transmembrane region" description="Helical" evidence="5">
    <location>
        <begin position="142"/>
        <end position="164"/>
    </location>
</feature>
<feature type="transmembrane region" description="Helical" evidence="5">
    <location>
        <begin position="360"/>
        <end position="386"/>
    </location>
</feature>
<organism evidence="7 8">
    <name type="scientific">Mycoplasma parvum str. Indiana</name>
    <dbReference type="NCBI Taxonomy" id="1403316"/>
    <lineage>
        <taxon>Bacteria</taxon>
        <taxon>Bacillati</taxon>
        <taxon>Mycoplasmatota</taxon>
        <taxon>Mollicutes</taxon>
        <taxon>Mycoplasmataceae</taxon>
        <taxon>Mycoplasma</taxon>
    </lineage>
</organism>
<sequence>MFSIFDKDPFVLLFTFLVVSGGIASLSFLFTESIKNILERFNLSEKFVGSSLLAIGTSLSETINAITAGFYDRKDGSSQTQNGQQFDMPFSLNSLYNLTGANLVQIVFLAIVTLYIWKRAYKRKKDQIECKKFITSVFQGKLFLWTISTIELALLGIFFIFSSFSKEINIFGYNLIPFLYLAVWVLYLIFSKKSSPTTALPTNFSALPPKYKNIFQKLSSFNFSIVFLLIFAAFAILAFVNFQLVSKFEKVLKIDKNIGLGTILSLVTSLPEFSSFFFLFQSKCYDAACSGFLGSALFNLMLPALTQLIKGGWLFESIGTGKEQIPLVFWIFTILLINICFVTGFYINKKGTFIKGIKSIYWNINWSFAIVLLYIALALIASSLAFS</sequence>
<keyword evidence="3 5" id="KW-1133">Transmembrane helix</keyword>
<feature type="transmembrane region" description="Helical" evidence="5">
    <location>
        <begin position="220"/>
        <end position="240"/>
    </location>
</feature>
<dbReference type="Gene3D" id="1.20.1420.30">
    <property type="entry name" value="NCX, central ion-binding region"/>
    <property type="match status" value="1"/>
</dbReference>
<comment type="subcellular location">
    <subcellularLocation>
        <location evidence="1">Membrane</location>
        <topology evidence="1">Multi-pass membrane protein</topology>
    </subcellularLocation>
</comment>
<name>U5NG71_9MOLU</name>
<dbReference type="Proteomes" id="UP000017119">
    <property type="component" value="Chromosome"/>
</dbReference>
<feature type="transmembrane region" description="Helical" evidence="5">
    <location>
        <begin position="12"/>
        <end position="31"/>
    </location>
</feature>
<dbReference type="PATRIC" id="fig|1403316.3.peg.425"/>